<dbReference type="InterPro" id="IPR039619">
    <property type="entry name" value="MAKR2/5"/>
</dbReference>
<dbReference type="PANTHER" id="PTHR33929">
    <property type="entry name" value="MEMBRANE-ASSOCIATED KINASE REGULATOR 2-RELATED"/>
    <property type="match status" value="1"/>
</dbReference>
<dbReference type="PANTHER" id="PTHR33929:SF1">
    <property type="entry name" value="MEMBRANE-ASSOCIATED KINASE REGULATOR 2-RELATED"/>
    <property type="match status" value="1"/>
</dbReference>
<protein>
    <recommendedName>
        <fullName evidence="4">Membrane-associated kinase regulator 2</fullName>
    </recommendedName>
</protein>
<dbReference type="OMA" id="ASRECET"/>
<organism evidence="2 3">
    <name type="scientific">Zostera marina</name>
    <name type="common">Eelgrass</name>
    <dbReference type="NCBI Taxonomy" id="29655"/>
    <lineage>
        <taxon>Eukaryota</taxon>
        <taxon>Viridiplantae</taxon>
        <taxon>Streptophyta</taxon>
        <taxon>Embryophyta</taxon>
        <taxon>Tracheophyta</taxon>
        <taxon>Spermatophyta</taxon>
        <taxon>Magnoliopsida</taxon>
        <taxon>Liliopsida</taxon>
        <taxon>Zosteraceae</taxon>
        <taxon>Zostera</taxon>
    </lineage>
</organism>
<dbReference type="Proteomes" id="UP000036987">
    <property type="component" value="Unassembled WGS sequence"/>
</dbReference>
<name>A0A0K9NQK8_ZOSMR</name>
<feature type="compositionally biased region" description="Acidic residues" evidence="1">
    <location>
        <begin position="89"/>
        <end position="102"/>
    </location>
</feature>
<dbReference type="EMBL" id="LFYR01001962">
    <property type="protein sequence ID" value="KMZ58250.1"/>
    <property type="molecule type" value="Genomic_DNA"/>
</dbReference>
<sequence>MEAFSLLRYWRNGGGNAVPVPTSVSLVGNVFPLSAKNTTTIANSLLRPSTSSSSSSVDGFEDEGPFFDLEFAVPDDEEEDETGTPNGNAEDEAEAEEVEGEDAGVSASSPSDCTTPGKQHQVHHRKHSHRQNHQFLAGSSLFKSANKLRVFTLKSSRKTKSIDPSLVTAISPSPKQVQQLGSGSNKFFAVKFKADEVPIVSLFTRDGSSRNSGGGSKQNREDANVEGGKTSKEVVNRYLNKIKPLYVRVSRRSYGGEKSKFPGVLGSVPENSADTSVAKEEVEKKVTVGGDLQNRVRKRLGKIKSASSTVASVPSPPSTVTSVISRRRDDSLLQQQDGIQSAIAHCKRSFNASRDDVVENPKTTSD</sequence>
<dbReference type="AlphaFoldDB" id="A0A0K9NQK8"/>
<feature type="compositionally biased region" description="Acidic residues" evidence="1">
    <location>
        <begin position="73"/>
        <end position="82"/>
    </location>
</feature>
<dbReference type="GO" id="GO:0005886">
    <property type="term" value="C:plasma membrane"/>
    <property type="evidence" value="ECO:0007669"/>
    <property type="project" value="InterPro"/>
</dbReference>
<keyword evidence="3" id="KW-1185">Reference proteome</keyword>
<evidence type="ECO:0008006" key="4">
    <source>
        <dbReference type="Google" id="ProtNLM"/>
    </source>
</evidence>
<evidence type="ECO:0000256" key="1">
    <source>
        <dbReference type="SAM" id="MobiDB-lite"/>
    </source>
</evidence>
<dbReference type="OrthoDB" id="689803at2759"/>
<feature type="region of interest" description="Disordered" evidence="1">
    <location>
        <begin position="46"/>
        <end position="138"/>
    </location>
</feature>
<proteinExistence type="predicted"/>
<feature type="compositionally biased region" description="Basic residues" evidence="1">
    <location>
        <begin position="120"/>
        <end position="132"/>
    </location>
</feature>
<reference evidence="3" key="1">
    <citation type="journal article" date="2016" name="Nature">
        <title>The genome of the seagrass Zostera marina reveals angiosperm adaptation to the sea.</title>
        <authorList>
            <person name="Olsen J.L."/>
            <person name="Rouze P."/>
            <person name="Verhelst B."/>
            <person name="Lin Y.-C."/>
            <person name="Bayer T."/>
            <person name="Collen J."/>
            <person name="Dattolo E."/>
            <person name="De Paoli E."/>
            <person name="Dittami S."/>
            <person name="Maumus F."/>
            <person name="Michel G."/>
            <person name="Kersting A."/>
            <person name="Lauritano C."/>
            <person name="Lohaus R."/>
            <person name="Toepel M."/>
            <person name="Tonon T."/>
            <person name="Vanneste K."/>
            <person name="Amirebrahimi M."/>
            <person name="Brakel J."/>
            <person name="Bostroem C."/>
            <person name="Chovatia M."/>
            <person name="Grimwood J."/>
            <person name="Jenkins J.W."/>
            <person name="Jueterbock A."/>
            <person name="Mraz A."/>
            <person name="Stam W.T."/>
            <person name="Tice H."/>
            <person name="Bornberg-Bauer E."/>
            <person name="Green P.J."/>
            <person name="Pearson G.A."/>
            <person name="Procaccini G."/>
            <person name="Duarte C.M."/>
            <person name="Schmutz J."/>
            <person name="Reusch T.B.H."/>
            <person name="Van de Peer Y."/>
        </authorList>
    </citation>
    <scope>NUCLEOTIDE SEQUENCE [LARGE SCALE GENOMIC DNA]</scope>
    <source>
        <strain evidence="3">cv. Finnish</strain>
    </source>
</reference>
<dbReference type="GO" id="GO:0016020">
    <property type="term" value="C:membrane"/>
    <property type="evidence" value="ECO:0000318"/>
    <property type="project" value="GO_Central"/>
</dbReference>
<gene>
    <name evidence="2" type="ORF">ZOSMA_78G00160</name>
</gene>
<feature type="region of interest" description="Disordered" evidence="1">
    <location>
        <begin position="203"/>
        <end position="229"/>
    </location>
</feature>
<feature type="compositionally biased region" description="Polar residues" evidence="1">
    <location>
        <begin position="106"/>
        <end position="118"/>
    </location>
</feature>
<comment type="caution">
    <text evidence="2">The sequence shown here is derived from an EMBL/GenBank/DDBJ whole genome shotgun (WGS) entry which is preliminary data.</text>
</comment>
<evidence type="ECO:0000313" key="3">
    <source>
        <dbReference type="Proteomes" id="UP000036987"/>
    </source>
</evidence>
<evidence type="ECO:0000313" key="2">
    <source>
        <dbReference type="EMBL" id="KMZ58250.1"/>
    </source>
</evidence>
<accession>A0A0K9NQK8</accession>
<feature type="compositionally biased region" description="Basic and acidic residues" evidence="1">
    <location>
        <begin position="218"/>
        <end position="229"/>
    </location>
</feature>